<name>A0A9C6U8X6_FRAOC</name>
<proteinExistence type="predicted"/>
<dbReference type="KEGG" id="foc:113212430"/>
<feature type="region of interest" description="Disordered" evidence="1">
    <location>
        <begin position="14"/>
        <end position="50"/>
    </location>
</feature>
<dbReference type="Proteomes" id="UP000504606">
    <property type="component" value="Unplaced"/>
</dbReference>
<sequence length="158" mass="18603">MNNIVCFTYRFIKKNKKSQSSTSESDSSTNSTSTDDNKEDNNKNKKNKDDFEELNSYTKLTCRDLKLKRPYKLMDIKWSKEAGRNGPYKICTAKLEYKSKLFTVKIPTPIAKYEKKQRELLKSKIKKKKNPIFTVNKITQKKSPNFKGKYDFIESEWS</sequence>
<evidence type="ECO:0000313" key="3">
    <source>
        <dbReference type="RefSeq" id="XP_052124118.1"/>
    </source>
</evidence>
<feature type="compositionally biased region" description="Basic and acidic residues" evidence="1">
    <location>
        <begin position="35"/>
        <end position="49"/>
    </location>
</feature>
<dbReference type="AlphaFoldDB" id="A0A9C6U8X6"/>
<dbReference type="RefSeq" id="XP_052124118.1">
    <property type="nucleotide sequence ID" value="XM_052268158.1"/>
</dbReference>
<organism evidence="2 3">
    <name type="scientific">Frankliniella occidentalis</name>
    <name type="common">Western flower thrips</name>
    <name type="synonym">Euthrips occidentalis</name>
    <dbReference type="NCBI Taxonomy" id="133901"/>
    <lineage>
        <taxon>Eukaryota</taxon>
        <taxon>Metazoa</taxon>
        <taxon>Ecdysozoa</taxon>
        <taxon>Arthropoda</taxon>
        <taxon>Hexapoda</taxon>
        <taxon>Insecta</taxon>
        <taxon>Pterygota</taxon>
        <taxon>Neoptera</taxon>
        <taxon>Paraneoptera</taxon>
        <taxon>Thysanoptera</taxon>
        <taxon>Terebrantia</taxon>
        <taxon>Thripoidea</taxon>
        <taxon>Thripidae</taxon>
        <taxon>Frankliniella</taxon>
    </lineage>
</organism>
<feature type="compositionally biased region" description="Low complexity" evidence="1">
    <location>
        <begin position="18"/>
        <end position="34"/>
    </location>
</feature>
<evidence type="ECO:0000256" key="1">
    <source>
        <dbReference type="SAM" id="MobiDB-lite"/>
    </source>
</evidence>
<keyword evidence="2" id="KW-1185">Reference proteome</keyword>
<gene>
    <name evidence="3" type="primary">LOC113212430</name>
</gene>
<evidence type="ECO:0000313" key="2">
    <source>
        <dbReference type="Proteomes" id="UP000504606"/>
    </source>
</evidence>
<dbReference type="GeneID" id="113212430"/>
<protein>
    <submittedName>
        <fullName evidence="3">Uncharacterized protein LOC113212430</fullName>
    </submittedName>
</protein>
<reference evidence="3" key="1">
    <citation type="submission" date="2025-08" db="UniProtKB">
        <authorList>
            <consortium name="RefSeq"/>
        </authorList>
    </citation>
    <scope>IDENTIFICATION</scope>
    <source>
        <tissue evidence="3">Whole organism</tissue>
    </source>
</reference>
<accession>A0A9C6U8X6</accession>